<feature type="domain" description="F-box" evidence="1">
    <location>
        <begin position="15"/>
        <end position="48"/>
    </location>
</feature>
<dbReference type="Pfam" id="PF00646">
    <property type="entry name" value="F-box"/>
    <property type="match status" value="1"/>
</dbReference>
<dbReference type="InterPro" id="IPR053197">
    <property type="entry name" value="F-box_SCFL_complex_component"/>
</dbReference>
<dbReference type="STRING" id="77586.A0A0D9XQ87"/>
<dbReference type="Proteomes" id="UP000032180">
    <property type="component" value="Chromosome 11"/>
</dbReference>
<dbReference type="CDD" id="cd22160">
    <property type="entry name" value="F-box_AtFBL13-like"/>
    <property type="match status" value="1"/>
</dbReference>
<sequence>MPPRDRREHDRIGALPDELLHLVLSFLPSHESVRTCVLARRWLYLWKEVTALRLTGGFDEWGDEACRGKVVRFVDSFFRLRRDGVPLEYCEFDFDFDSQGFSTDEEHDGRWIKQALRCKAQELKICMMELGILPYMSLISQHLTI</sequence>
<dbReference type="EnsemblPlants" id="LPERR11G05750.1">
    <property type="protein sequence ID" value="LPERR11G05750.1"/>
    <property type="gene ID" value="LPERR11G05750"/>
</dbReference>
<evidence type="ECO:0000313" key="3">
    <source>
        <dbReference type="Proteomes" id="UP000032180"/>
    </source>
</evidence>
<evidence type="ECO:0000313" key="2">
    <source>
        <dbReference type="EnsemblPlants" id="LPERR11G05750.1"/>
    </source>
</evidence>
<proteinExistence type="predicted"/>
<organism evidence="2 3">
    <name type="scientific">Leersia perrieri</name>
    <dbReference type="NCBI Taxonomy" id="77586"/>
    <lineage>
        <taxon>Eukaryota</taxon>
        <taxon>Viridiplantae</taxon>
        <taxon>Streptophyta</taxon>
        <taxon>Embryophyta</taxon>
        <taxon>Tracheophyta</taxon>
        <taxon>Spermatophyta</taxon>
        <taxon>Magnoliopsida</taxon>
        <taxon>Liliopsida</taxon>
        <taxon>Poales</taxon>
        <taxon>Poaceae</taxon>
        <taxon>BOP clade</taxon>
        <taxon>Oryzoideae</taxon>
        <taxon>Oryzeae</taxon>
        <taxon>Oryzinae</taxon>
        <taxon>Leersia</taxon>
    </lineage>
</organism>
<dbReference type="HOGENOM" id="CLU_116497_0_0_1"/>
<reference evidence="2" key="3">
    <citation type="submission" date="2015-04" db="UniProtKB">
        <authorList>
            <consortium name="EnsemblPlants"/>
        </authorList>
    </citation>
    <scope>IDENTIFICATION</scope>
</reference>
<dbReference type="PANTHER" id="PTHR34223:SF22">
    <property type="entry name" value="OS11G0208300 PROTEIN"/>
    <property type="match status" value="1"/>
</dbReference>
<accession>A0A0D9XQ87</accession>
<dbReference type="AlphaFoldDB" id="A0A0D9XQ87"/>
<dbReference type="InterPro" id="IPR053781">
    <property type="entry name" value="F-box_AtFBL13-like"/>
</dbReference>
<keyword evidence="3" id="KW-1185">Reference proteome</keyword>
<reference evidence="3" key="2">
    <citation type="submission" date="2013-12" db="EMBL/GenBank/DDBJ databases">
        <authorList>
            <person name="Yu Y."/>
            <person name="Lee S."/>
            <person name="de Baynast K."/>
            <person name="Wissotski M."/>
            <person name="Liu L."/>
            <person name="Talag J."/>
            <person name="Goicoechea J."/>
            <person name="Angelova A."/>
            <person name="Jetty R."/>
            <person name="Kudrna D."/>
            <person name="Golser W."/>
            <person name="Rivera L."/>
            <person name="Zhang J."/>
            <person name="Wing R."/>
        </authorList>
    </citation>
    <scope>NUCLEOTIDE SEQUENCE</scope>
</reference>
<dbReference type="InterPro" id="IPR001810">
    <property type="entry name" value="F-box_dom"/>
</dbReference>
<dbReference type="PANTHER" id="PTHR34223">
    <property type="entry name" value="OS11G0201299 PROTEIN"/>
    <property type="match status" value="1"/>
</dbReference>
<evidence type="ECO:0000259" key="1">
    <source>
        <dbReference type="Pfam" id="PF00646"/>
    </source>
</evidence>
<dbReference type="Gene3D" id="1.20.1280.50">
    <property type="match status" value="1"/>
</dbReference>
<dbReference type="Gramene" id="LPERR11G05750.1">
    <property type="protein sequence ID" value="LPERR11G05750.1"/>
    <property type="gene ID" value="LPERR11G05750"/>
</dbReference>
<protein>
    <recommendedName>
        <fullName evidence="1">F-box domain-containing protein</fullName>
    </recommendedName>
</protein>
<name>A0A0D9XQ87_9ORYZ</name>
<dbReference type="SUPFAM" id="SSF81383">
    <property type="entry name" value="F-box domain"/>
    <property type="match status" value="1"/>
</dbReference>
<reference evidence="2 3" key="1">
    <citation type="submission" date="2012-08" db="EMBL/GenBank/DDBJ databases">
        <title>Oryza genome evolution.</title>
        <authorList>
            <person name="Wing R.A."/>
        </authorList>
    </citation>
    <scope>NUCLEOTIDE SEQUENCE</scope>
</reference>
<dbReference type="InterPro" id="IPR036047">
    <property type="entry name" value="F-box-like_dom_sf"/>
</dbReference>